<dbReference type="Gene3D" id="1.25.40.10">
    <property type="entry name" value="Tetratricopeptide repeat domain"/>
    <property type="match status" value="2"/>
</dbReference>
<dbReference type="Proteomes" id="UP000488506">
    <property type="component" value="Unassembled WGS sequence"/>
</dbReference>
<feature type="region of interest" description="Disordered" evidence="2">
    <location>
        <begin position="135"/>
        <end position="203"/>
    </location>
</feature>
<dbReference type="Pfam" id="PF13432">
    <property type="entry name" value="TPR_16"/>
    <property type="match status" value="1"/>
</dbReference>
<accession>A0A833KZU2</accession>
<feature type="repeat" description="TPR" evidence="1">
    <location>
        <begin position="92"/>
        <end position="125"/>
    </location>
</feature>
<dbReference type="Pfam" id="PF00515">
    <property type="entry name" value="TPR_1"/>
    <property type="match status" value="1"/>
</dbReference>
<evidence type="ECO:0000313" key="4">
    <source>
        <dbReference type="EMBL" id="KAF0133003.1"/>
    </source>
</evidence>
<protein>
    <submittedName>
        <fullName evidence="4">Tetratricopeptide repeat protein</fullName>
    </submittedName>
</protein>
<comment type="caution">
    <text evidence="4">The sequence shown here is derived from an EMBL/GenBank/DDBJ whole genome shotgun (WGS) entry which is preliminary data.</text>
</comment>
<evidence type="ECO:0000313" key="5">
    <source>
        <dbReference type="Proteomes" id="UP000488506"/>
    </source>
</evidence>
<feature type="signal peptide" evidence="3">
    <location>
        <begin position="1"/>
        <end position="19"/>
    </location>
</feature>
<feature type="compositionally biased region" description="Basic and acidic residues" evidence="2">
    <location>
        <begin position="144"/>
        <end position="176"/>
    </location>
</feature>
<dbReference type="InterPro" id="IPR011990">
    <property type="entry name" value="TPR-like_helical_dom_sf"/>
</dbReference>
<dbReference type="SMART" id="SM00028">
    <property type="entry name" value="TPR"/>
    <property type="match status" value="2"/>
</dbReference>
<sequence length="203" mass="23130">MRRALIILVLFICSSCVFALPFENDITKGNRFYNKGEYDKAGETYLKKLESRKNDIALFNYGDALYKQGKFAESEKVFNTLTQEARDEKLKEKAFYNQGNAQFRQENYQGAVDSYSNALKIDPNDKDAAYNLALAKKQRPKQKQGQDKRETLPAGRQEKQKQEKSKKGMSKEDAERILQGISSDEKHKGKKVKGKGAGNGPDW</sequence>
<dbReference type="AlphaFoldDB" id="A0A833KZU2"/>
<evidence type="ECO:0000256" key="1">
    <source>
        <dbReference type="PROSITE-ProRule" id="PRU00339"/>
    </source>
</evidence>
<proteinExistence type="predicted"/>
<evidence type="ECO:0000256" key="3">
    <source>
        <dbReference type="SAM" id="SignalP"/>
    </source>
</evidence>
<evidence type="ECO:0000256" key="2">
    <source>
        <dbReference type="SAM" id="MobiDB-lite"/>
    </source>
</evidence>
<organism evidence="4 5">
    <name type="scientific">Candidatus Saganbacteria bacterium</name>
    <dbReference type="NCBI Taxonomy" id="2575572"/>
    <lineage>
        <taxon>Bacteria</taxon>
        <taxon>Bacillati</taxon>
        <taxon>Saganbacteria</taxon>
    </lineage>
</organism>
<reference evidence="4 5" key="1">
    <citation type="submission" date="2019-12" db="EMBL/GenBank/DDBJ databases">
        <authorList>
            <person name="Wolfe R."/>
            <person name="Danczak R."/>
            <person name="Wilkins M."/>
        </authorList>
    </citation>
    <scope>NUCLEOTIDE SEQUENCE [LARGE SCALE GENOMIC DNA]</scope>
    <source>
        <strain evidence="4">X2_MaxBin.013</strain>
    </source>
</reference>
<dbReference type="SUPFAM" id="SSF48452">
    <property type="entry name" value="TPR-like"/>
    <property type="match status" value="1"/>
</dbReference>
<dbReference type="EMBL" id="WPAF01000037">
    <property type="protein sequence ID" value="KAF0133003.1"/>
    <property type="molecule type" value="Genomic_DNA"/>
</dbReference>
<keyword evidence="1" id="KW-0802">TPR repeat</keyword>
<dbReference type="PROSITE" id="PS50005">
    <property type="entry name" value="TPR"/>
    <property type="match status" value="1"/>
</dbReference>
<feature type="chain" id="PRO_5033041514" evidence="3">
    <location>
        <begin position="20"/>
        <end position="203"/>
    </location>
</feature>
<dbReference type="PROSITE" id="PS50293">
    <property type="entry name" value="TPR_REGION"/>
    <property type="match status" value="1"/>
</dbReference>
<name>A0A833KZU2_UNCSA</name>
<gene>
    <name evidence="4" type="ORF">FD145_1478</name>
</gene>
<keyword evidence="3" id="KW-0732">Signal</keyword>
<dbReference type="InterPro" id="IPR019734">
    <property type="entry name" value="TPR_rpt"/>
</dbReference>